<proteinExistence type="predicted"/>
<evidence type="ECO:0000313" key="1">
    <source>
        <dbReference type="EMBL" id="MFH6602379.1"/>
    </source>
</evidence>
<dbReference type="Proteomes" id="UP001595191">
    <property type="component" value="Unassembled WGS sequence"/>
</dbReference>
<accession>A0ACC7LGR5</accession>
<sequence>MKKSFVLFVLFILPLVVYLFFASGVNNFGKLATLTEKVNGLNGRPSSITLNDKITILGFLGNDLDNKKGHAFNLNQKIYKRFYEFDDFQFVMVVPEGVEEKTVGLRKELGALSDTGKWNFIFMQEQDIAELFGSLNTNLSLDESLSTPYVFIIDKDRNLRGRDDDEDVGTKYGFDATSVADLNNKMVDDVKIILAEYRLALKKNTTRKLMQGER</sequence>
<protein>
    <submittedName>
        <fullName evidence="1">Uncharacterized protein</fullName>
    </submittedName>
</protein>
<dbReference type="EMBL" id="JBHFPV010000001">
    <property type="protein sequence ID" value="MFH6602379.1"/>
    <property type="molecule type" value="Genomic_DNA"/>
</dbReference>
<keyword evidence="2" id="KW-1185">Reference proteome</keyword>
<evidence type="ECO:0000313" key="2">
    <source>
        <dbReference type="Proteomes" id="UP001595191"/>
    </source>
</evidence>
<name>A0ACC7LGR5_9FLAO</name>
<gene>
    <name evidence="1" type="ORF">ACEZ3G_02740</name>
</gene>
<reference evidence="1" key="1">
    <citation type="submission" date="2024-09" db="EMBL/GenBank/DDBJ databases">
        <authorList>
            <person name="Liu J."/>
        </authorList>
    </citation>
    <scope>NUCLEOTIDE SEQUENCE</scope>
    <source>
        <strain evidence="1">NBU2967</strain>
    </source>
</reference>
<organism evidence="1 2">
    <name type="scientific">Meishania litoralis</name>
    <dbReference type="NCBI Taxonomy" id="3434685"/>
    <lineage>
        <taxon>Bacteria</taxon>
        <taxon>Pseudomonadati</taxon>
        <taxon>Bacteroidota</taxon>
        <taxon>Flavobacteriia</taxon>
        <taxon>Flavobacteriales</taxon>
        <taxon>Flavobacteriaceae</taxon>
        <taxon>Meishania</taxon>
    </lineage>
</organism>
<comment type="caution">
    <text evidence="1">The sequence shown here is derived from an EMBL/GenBank/DDBJ whole genome shotgun (WGS) entry which is preliminary data.</text>
</comment>